<dbReference type="InterPro" id="IPR013520">
    <property type="entry name" value="Ribonucl_H"/>
</dbReference>
<evidence type="ECO:0000256" key="10">
    <source>
        <dbReference type="ARBA" id="ARBA00022801"/>
    </source>
</evidence>
<dbReference type="FunFam" id="1.10.150.20:FF:000003">
    <property type="entry name" value="DNA polymerase I"/>
    <property type="match status" value="1"/>
</dbReference>
<organism evidence="22 23">
    <name type="scientific">Zavarzinia aquatilis</name>
    <dbReference type="NCBI Taxonomy" id="2211142"/>
    <lineage>
        <taxon>Bacteria</taxon>
        <taxon>Pseudomonadati</taxon>
        <taxon>Pseudomonadota</taxon>
        <taxon>Alphaproteobacteria</taxon>
        <taxon>Rhodospirillales</taxon>
        <taxon>Zavarziniaceae</taxon>
        <taxon>Zavarzinia</taxon>
    </lineage>
</organism>
<dbReference type="InterPro" id="IPR020045">
    <property type="entry name" value="DNA_polI_H3TH"/>
</dbReference>
<dbReference type="InterPro" id="IPR029060">
    <property type="entry name" value="PIN-like_dom_sf"/>
</dbReference>
<evidence type="ECO:0000259" key="21">
    <source>
        <dbReference type="SMART" id="SM00482"/>
    </source>
</evidence>
<comment type="caution">
    <text evidence="22">The sequence shown here is derived from an EMBL/GenBank/DDBJ whole genome shotgun (WGS) entry which is preliminary data.</text>
</comment>
<evidence type="ECO:0000256" key="15">
    <source>
        <dbReference type="ARBA" id="ARBA00049244"/>
    </source>
</evidence>
<dbReference type="InterPro" id="IPR036279">
    <property type="entry name" value="5-3_exonuclease_C_sf"/>
</dbReference>
<evidence type="ECO:0000256" key="12">
    <source>
        <dbReference type="ARBA" id="ARBA00022932"/>
    </source>
</evidence>
<dbReference type="GO" id="GO:0008408">
    <property type="term" value="F:3'-5' exonuclease activity"/>
    <property type="evidence" value="ECO:0007669"/>
    <property type="project" value="UniProtKB-UniRule"/>
</dbReference>
<dbReference type="Gene3D" id="3.40.50.1010">
    <property type="entry name" value="5'-nuclease"/>
    <property type="match status" value="1"/>
</dbReference>
<evidence type="ECO:0000256" key="6">
    <source>
        <dbReference type="ARBA" id="ARBA00022695"/>
    </source>
</evidence>
<dbReference type="Gene3D" id="1.10.150.20">
    <property type="entry name" value="5' to 3' exonuclease, C-terminal subdomain"/>
    <property type="match status" value="2"/>
</dbReference>
<dbReference type="SUPFAM" id="SSF47807">
    <property type="entry name" value="5' to 3' exonuclease, C-terminal subdomain"/>
    <property type="match status" value="1"/>
</dbReference>
<dbReference type="Pfam" id="PF02739">
    <property type="entry name" value="5_3_exonuc_N"/>
    <property type="match status" value="1"/>
</dbReference>
<evidence type="ECO:0000256" key="5">
    <source>
        <dbReference type="ARBA" id="ARBA00022679"/>
    </source>
</evidence>
<dbReference type="CDD" id="cd09898">
    <property type="entry name" value="H3TH_53EXO"/>
    <property type="match status" value="1"/>
</dbReference>
<dbReference type="FunFam" id="1.20.1060.10:FF:000001">
    <property type="entry name" value="DNA polymerase I"/>
    <property type="match status" value="1"/>
</dbReference>
<evidence type="ECO:0000256" key="17">
    <source>
        <dbReference type="RuleBase" id="RU004460"/>
    </source>
</evidence>
<comment type="function">
    <text evidence="17">In addition to polymerase activity, this DNA polymerase exhibits 3'-5' and 5'-3' exonuclease activity.</text>
</comment>
<keyword evidence="10 17" id="KW-0378">Hydrolase</keyword>
<feature type="domain" description="Exonuclease" evidence="20">
    <location>
        <begin position="351"/>
        <end position="525"/>
    </location>
</feature>
<dbReference type="NCBIfam" id="NF004397">
    <property type="entry name" value="PRK05755.1"/>
    <property type="match status" value="1"/>
</dbReference>
<dbReference type="PANTHER" id="PTHR10133:SF27">
    <property type="entry name" value="DNA POLYMERASE NU"/>
    <property type="match status" value="1"/>
</dbReference>
<dbReference type="FunFam" id="1.10.150.20:FF:000002">
    <property type="entry name" value="DNA polymerase I"/>
    <property type="match status" value="1"/>
</dbReference>
<gene>
    <name evidence="17" type="primary">polA</name>
    <name evidence="22" type="ORF">DKG74_04415</name>
</gene>
<dbReference type="SMART" id="SM00475">
    <property type="entry name" value="53EXOc"/>
    <property type="match status" value="1"/>
</dbReference>
<dbReference type="Proteomes" id="UP000245461">
    <property type="component" value="Unassembled WGS sequence"/>
</dbReference>
<dbReference type="InterPro" id="IPR018320">
    <property type="entry name" value="DNA_polymerase_1"/>
</dbReference>
<dbReference type="GO" id="GO:0003887">
    <property type="term" value="F:DNA-directed DNA polymerase activity"/>
    <property type="evidence" value="ECO:0007669"/>
    <property type="project" value="UniProtKB-UniRule"/>
</dbReference>
<keyword evidence="11 17" id="KW-0269">Exonuclease</keyword>
<dbReference type="InterPro" id="IPR043502">
    <property type="entry name" value="DNA/RNA_pol_sf"/>
</dbReference>
<feature type="domain" description="3'-5' exonuclease" evidence="18">
    <location>
        <begin position="331"/>
        <end position="524"/>
    </location>
</feature>
<reference evidence="22 23" key="1">
    <citation type="submission" date="2018-05" db="EMBL/GenBank/DDBJ databases">
        <title>Zavarzinia sp. HR-AS.</title>
        <authorList>
            <person name="Lee Y."/>
            <person name="Jeon C.O."/>
        </authorList>
    </citation>
    <scope>NUCLEOTIDE SEQUENCE [LARGE SCALE GENOMIC DNA]</scope>
    <source>
        <strain evidence="22 23">HR-AS</strain>
    </source>
</reference>
<keyword evidence="14 17" id="KW-0234">DNA repair</keyword>
<comment type="subunit">
    <text evidence="2">Single-chain monomer with multiple functions.</text>
</comment>
<comment type="catalytic activity">
    <reaction evidence="15 17">
        <text>DNA(n) + a 2'-deoxyribonucleoside 5'-triphosphate = DNA(n+1) + diphosphate</text>
        <dbReference type="Rhea" id="RHEA:22508"/>
        <dbReference type="Rhea" id="RHEA-COMP:17339"/>
        <dbReference type="Rhea" id="RHEA-COMP:17340"/>
        <dbReference type="ChEBI" id="CHEBI:33019"/>
        <dbReference type="ChEBI" id="CHEBI:61560"/>
        <dbReference type="ChEBI" id="CHEBI:173112"/>
        <dbReference type="EC" id="2.7.7.7"/>
    </reaction>
</comment>
<dbReference type="Gene3D" id="1.20.1060.10">
    <property type="entry name" value="Taq DNA Polymerase, Chain T, domain 4"/>
    <property type="match status" value="1"/>
</dbReference>
<dbReference type="Pfam" id="PF00476">
    <property type="entry name" value="DNA_pol_A"/>
    <property type="match status" value="1"/>
</dbReference>
<dbReference type="GO" id="GO:0006261">
    <property type="term" value="P:DNA-templated DNA replication"/>
    <property type="evidence" value="ECO:0007669"/>
    <property type="project" value="UniProtKB-UniRule"/>
</dbReference>
<comment type="similarity">
    <text evidence="1 17">Belongs to the DNA polymerase type-A family.</text>
</comment>
<keyword evidence="7 17" id="KW-0235">DNA replication</keyword>
<dbReference type="SMART" id="SM00482">
    <property type="entry name" value="POLAc"/>
    <property type="match status" value="1"/>
</dbReference>
<proteinExistence type="inferred from homology"/>
<accession>A0A317EDA8</accession>
<dbReference type="EMBL" id="QGLE01000002">
    <property type="protein sequence ID" value="PWR25017.1"/>
    <property type="molecule type" value="Genomic_DNA"/>
</dbReference>
<dbReference type="InterPro" id="IPR002421">
    <property type="entry name" value="5-3_exonuclease"/>
</dbReference>
<dbReference type="SUPFAM" id="SSF56672">
    <property type="entry name" value="DNA/RNA polymerases"/>
    <property type="match status" value="1"/>
</dbReference>
<evidence type="ECO:0000313" key="23">
    <source>
        <dbReference type="Proteomes" id="UP000245461"/>
    </source>
</evidence>
<evidence type="ECO:0000256" key="3">
    <source>
        <dbReference type="ARBA" id="ARBA00012417"/>
    </source>
</evidence>
<dbReference type="InterPro" id="IPR012337">
    <property type="entry name" value="RNaseH-like_sf"/>
</dbReference>
<evidence type="ECO:0000256" key="9">
    <source>
        <dbReference type="ARBA" id="ARBA00022763"/>
    </source>
</evidence>
<keyword evidence="8" id="KW-0540">Nuclease</keyword>
<dbReference type="Pfam" id="PF01367">
    <property type="entry name" value="5_3_exonuc"/>
    <property type="match status" value="1"/>
</dbReference>
<dbReference type="SMART" id="SM00279">
    <property type="entry name" value="HhH2"/>
    <property type="match status" value="1"/>
</dbReference>
<dbReference type="InterPro" id="IPR036397">
    <property type="entry name" value="RNaseH_sf"/>
</dbReference>
<evidence type="ECO:0000256" key="4">
    <source>
        <dbReference type="ARBA" id="ARBA00020311"/>
    </source>
</evidence>
<feature type="domain" description="DNA-directed DNA polymerase family A palm" evidence="21">
    <location>
        <begin position="693"/>
        <end position="899"/>
    </location>
</feature>
<keyword evidence="5 17" id="KW-0808">Transferase</keyword>
<dbReference type="GO" id="GO:0006302">
    <property type="term" value="P:double-strand break repair"/>
    <property type="evidence" value="ECO:0007669"/>
    <property type="project" value="TreeGrafter"/>
</dbReference>
<evidence type="ECO:0000256" key="8">
    <source>
        <dbReference type="ARBA" id="ARBA00022722"/>
    </source>
</evidence>
<dbReference type="GO" id="GO:0003677">
    <property type="term" value="F:DNA binding"/>
    <property type="evidence" value="ECO:0007669"/>
    <property type="project" value="UniProtKB-UniRule"/>
</dbReference>
<dbReference type="InterPro" id="IPR020046">
    <property type="entry name" value="5-3_exonucl_a-hlix_arch_N"/>
</dbReference>
<dbReference type="SUPFAM" id="SSF88723">
    <property type="entry name" value="PIN domain-like"/>
    <property type="match status" value="1"/>
</dbReference>
<dbReference type="InterPro" id="IPR002562">
    <property type="entry name" value="3'-5'_exonuclease_dom"/>
</dbReference>
<keyword evidence="23" id="KW-1185">Reference proteome</keyword>
<dbReference type="InterPro" id="IPR008918">
    <property type="entry name" value="HhH2"/>
</dbReference>
<dbReference type="SUPFAM" id="SSF53098">
    <property type="entry name" value="Ribonuclease H-like"/>
    <property type="match status" value="1"/>
</dbReference>
<evidence type="ECO:0000256" key="11">
    <source>
        <dbReference type="ARBA" id="ARBA00022839"/>
    </source>
</evidence>
<dbReference type="PRINTS" id="PR00868">
    <property type="entry name" value="DNAPOLI"/>
</dbReference>
<dbReference type="NCBIfam" id="TIGR00593">
    <property type="entry name" value="pola"/>
    <property type="match status" value="1"/>
</dbReference>
<dbReference type="SMART" id="SM00474">
    <property type="entry name" value="35EXOc"/>
    <property type="match status" value="1"/>
</dbReference>
<evidence type="ECO:0000313" key="22">
    <source>
        <dbReference type="EMBL" id="PWR25017.1"/>
    </source>
</evidence>
<dbReference type="InterPro" id="IPR019760">
    <property type="entry name" value="DNA-dir_DNA_pol_A_CS"/>
</dbReference>
<dbReference type="CDD" id="cd06139">
    <property type="entry name" value="DNA_polA_I_Ecoli_like_exo"/>
    <property type="match status" value="1"/>
</dbReference>
<keyword evidence="6 17" id="KW-0548">Nucleotidyltransferase</keyword>
<evidence type="ECO:0000256" key="14">
    <source>
        <dbReference type="ARBA" id="ARBA00023204"/>
    </source>
</evidence>
<keyword evidence="9 17" id="KW-0227">DNA damage</keyword>
<keyword evidence="12 17" id="KW-0239">DNA-directed DNA polymerase</keyword>
<evidence type="ECO:0000256" key="7">
    <source>
        <dbReference type="ARBA" id="ARBA00022705"/>
    </source>
</evidence>
<evidence type="ECO:0000256" key="1">
    <source>
        <dbReference type="ARBA" id="ARBA00007705"/>
    </source>
</evidence>
<dbReference type="FunFam" id="3.40.50.1010:FF:000001">
    <property type="entry name" value="DNA polymerase I"/>
    <property type="match status" value="1"/>
</dbReference>
<evidence type="ECO:0000256" key="13">
    <source>
        <dbReference type="ARBA" id="ARBA00023125"/>
    </source>
</evidence>
<evidence type="ECO:0000259" key="20">
    <source>
        <dbReference type="SMART" id="SM00479"/>
    </source>
</evidence>
<dbReference type="Gene3D" id="3.30.70.370">
    <property type="match status" value="1"/>
</dbReference>
<sequence length="939" mass="101156">MPTETGAAAGGEHLYLVDGSGYIFRAYHALPPLTRADGTPVNAVLGFANIMARFLADLDNGDRPTHLAVVFDAGRRTFRNDIYPQYKAHRPPAPEDLIPQFALIREATAAFNVPALELEGYEADDIIATLAATAKARGARCTIVSSDKDLMQLVGGGVDMMDPVKIRSIGPDQVIEKFGVPPEKVVDVQALMGDPTDNVPGVPGIGQKTAAELINTYGDLDTLLARTGEIKQPKRRENLETHADLARISRELVRLKADVPMDTGFDDLRIRAIDSAKLLPFLEENDFRSLRNKLGSRLAAPLAGTAARAADAAAVAAKPAEAPAAPGTTAYETVTDLAALKRWIARARAAGIVAFDTETTSLDAMQAELVGFSLSIEAGKAAYVPLRHRARGGLALDGEVAAQIPVADALDALKPLLEADDVLKVGQNLKYDMLVLRQHGIAIAPFDDTMLISYALEGGAHGHGMDELASLHLGHQTVKYDEVTGTGKDRIGFDEVGLAEATRYAAEDADITLRLHQALKPRLFRERVLTVYETLERPLSPVLVDMEAAGILVDRAELARLSADFAARMAEMEAEIHQLAGRSFNVGSPKQLGEILFDEMKLPGGKRMKTGAWGTGADVLEELAGQGHALPQKILDWRQLAKLKSTYTDALQAQINPKTGRVHTSYAMASTSTGRLSSTDPNLQNIPIRTEEGRKIRRAFVAAPGTVLMSADYSQIELRLLAHIADIGALKDAFARGIDIHAMTASEVFGIPVEGMDPMIRRRAKAINFGIIYGISAFGLANQLGIPQGEAGAYIKRYFERFPGIRAYMDAMKELAHRQGFVGTIFGRKCHVPGINDKSAARRAFMERAAINAPIQGSAADIMRRAMIRMPDALREAGLAAKMLLQVHDELVFEVPDAEVAATKAVVVRVMQGAALPAVDISVPLVVEAGTGHSWAEAH</sequence>
<dbReference type="FunFam" id="3.30.420.10:FF:000026">
    <property type="entry name" value="DNA polymerase I"/>
    <property type="match status" value="1"/>
</dbReference>
<evidence type="ECO:0000256" key="16">
    <source>
        <dbReference type="NCBIfam" id="TIGR00593"/>
    </source>
</evidence>
<dbReference type="OrthoDB" id="9806424at2"/>
<keyword evidence="13 17" id="KW-0238">DNA-binding</keyword>
<dbReference type="RefSeq" id="WP_109903041.1">
    <property type="nucleotide sequence ID" value="NZ_QGLE01000002.1"/>
</dbReference>
<evidence type="ECO:0000259" key="19">
    <source>
        <dbReference type="SMART" id="SM00475"/>
    </source>
</evidence>
<dbReference type="InterPro" id="IPR002298">
    <property type="entry name" value="DNA_polymerase_A"/>
</dbReference>
<name>A0A317EDA8_9PROT</name>
<dbReference type="AlphaFoldDB" id="A0A317EDA8"/>
<dbReference type="GO" id="GO:0008409">
    <property type="term" value="F:5'-3' exonuclease activity"/>
    <property type="evidence" value="ECO:0007669"/>
    <property type="project" value="UniProtKB-UniRule"/>
</dbReference>
<dbReference type="CDD" id="cd09859">
    <property type="entry name" value="PIN_53EXO"/>
    <property type="match status" value="1"/>
</dbReference>
<evidence type="ECO:0000256" key="2">
    <source>
        <dbReference type="ARBA" id="ARBA00011541"/>
    </source>
</evidence>
<protein>
    <recommendedName>
        <fullName evidence="4 16">DNA polymerase I</fullName>
        <ecNumber evidence="3 16">2.7.7.7</ecNumber>
    </recommendedName>
</protein>
<dbReference type="EC" id="2.7.7.7" evidence="3 16"/>
<dbReference type="InterPro" id="IPR001098">
    <property type="entry name" value="DNA-dir_DNA_pol_A_palm_dom"/>
</dbReference>
<dbReference type="SMART" id="SM00479">
    <property type="entry name" value="EXOIII"/>
    <property type="match status" value="1"/>
</dbReference>
<dbReference type="PROSITE" id="PS00447">
    <property type="entry name" value="DNA_POLYMERASE_A"/>
    <property type="match status" value="1"/>
</dbReference>
<dbReference type="Pfam" id="PF01612">
    <property type="entry name" value="DNA_pol_A_exo1"/>
    <property type="match status" value="1"/>
</dbReference>
<dbReference type="CDD" id="cd08637">
    <property type="entry name" value="DNA_pol_A_pol_I_C"/>
    <property type="match status" value="1"/>
</dbReference>
<dbReference type="Gene3D" id="3.30.420.10">
    <property type="entry name" value="Ribonuclease H-like superfamily/Ribonuclease H"/>
    <property type="match status" value="1"/>
</dbReference>
<dbReference type="PANTHER" id="PTHR10133">
    <property type="entry name" value="DNA POLYMERASE I"/>
    <property type="match status" value="1"/>
</dbReference>
<evidence type="ECO:0000259" key="18">
    <source>
        <dbReference type="SMART" id="SM00474"/>
    </source>
</evidence>
<feature type="domain" description="5'-3' exonuclease" evidence="19">
    <location>
        <begin position="12"/>
        <end position="271"/>
    </location>
</feature>